<evidence type="ECO:0000256" key="2">
    <source>
        <dbReference type="ARBA" id="ARBA00022679"/>
    </source>
</evidence>
<evidence type="ECO:0000313" key="10">
    <source>
        <dbReference type="EMBL" id="PIP15263.1"/>
    </source>
</evidence>
<evidence type="ECO:0000256" key="6">
    <source>
        <dbReference type="ARBA" id="ARBA00022840"/>
    </source>
</evidence>
<dbReference type="GO" id="GO:0005524">
    <property type="term" value="F:ATP binding"/>
    <property type="evidence" value="ECO:0007669"/>
    <property type="project" value="UniProtKB-UniRule"/>
</dbReference>
<dbReference type="HAMAP" id="MF_00165">
    <property type="entry name" value="Thymidylate_kinase"/>
    <property type="match status" value="1"/>
</dbReference>
<evidence type="ECO:0000259" key="9">
    <source>
        <dbReference type="Pfam" id="PF02223"/>
    </source>
</evidence>
<accession>A0A2G9Y944</accession>
<gene>
    <name evidence="8" type="primary">tmk</name>
    <name evidence="10" type="ORF">COX47_00700</name>
</gene>
<dbReference type="SUPFAM" id="SSF52540">
    <property type="entry name" value="P-loop containing nucleoside triphosphate hydrolases"/>
    <property type="match status" value="1"/>
</dbReference>
<dbReference type="InterPro" id="IPR027417">
    <property type="entry name" value="P-loop_NTPase"/>
</dbReference>
<comment type="function">
    <text evidence="8">Phosphorylation of dTMP to form dTDP in both de novo and salvage pathways of dTTP synthesis.</text>
</comment>
<keyword evidence="2 8" id="KW-0808">Transferase</keyword>
<dbReference type="CDD" id="cd01672">
    <property type="entry name" value="TMPK"/>
    <property type="match status" value="1"/>
</dbReference>
<dbReference type="GO" id="GO:0005737">
    <property type="term" value="C:cytoplasm"/>
    <property type="evidence" value="ECO:0007669"/>
    <property type="project" value="TreeGrafter"/>
</dbReference>
<evidence type="ECO:0000256" key="5">
    <source>
        <dbReference type="ARBA" id="ARBA00022777"/>
    </source>
</evidence>
<feature type="domain" description="Thymidylate kinase-like" evidence="9">
    <location>
        <begin position="9"/>
        <end position="195"/>
    </location>
</feature>
<dbReference type="InterPro" id="IPR018094">
    <property type="entry name" value="Thymidylate_kinase"/>
</dbReference>
<comment type="catalytic activity">
    <reaction evidence="7 8">
        <text>dTMP + ATP = dTDP + ADP</text>
        <dbReference type="Rhea" id="RHEA:13517"/>
        <dbReference type="ChEBI" id="CHEBI:30616"/>
        <dbReference type="ChEBI" id="CHEBI:58369"/>
        <dbReference type="ChEBI" id="CHEBI:63528"/>
        <dbReference type="ChEBI" id="CHEBI:456216"/>
        <dbReference type="EC" id="2.7.4.9"/>
    </reaction>
</comment>
<dbReference type="InterPro" id="IPR039430">
    <property type="entry name" value="Thymidylate_kin-like_dom"/>
</dbReference>
<evidence type="ECO:0000313" key="11">
    <source>
        <dbReference type="Proteomes" id="UP000231025"/>
    </source>
</evidence>
<protein>
    <recommendedName>
        <fullName evidence="8">Thymidylate kinase</fullName>
        <ecNumber evidence="8">2.7.4.9</ecNumber>
    </recommendedName>
    <alternativeName>
        <fullName evidence="8">dTMP kinase</fullName>
    </alternativeName>
</protein>
<evidence type="ECO:0000256" key="3">
    <source>
        <dbReference type="ARBA" id="ARBA00022727"/>
    </source>
</evidence>
<evidence type="ECO:0000256" key="1">
    <source>
        <dbReference type="ARBA" id="ARBA00009776"/>
    </source>
</evidence>
<evidence type="ECO:0000256" key="4">
    <source>
        <dbReference type="ARBA" id="ARBA00022741"/>
    </source>
</evidence>
<keyword evidence="4 8" id="KW-0547">Nucleotide-binding</keyword>
<dbReference type="GO" id="GO:0006235">
    <property type="term" value="P:dTTP biosynthetic process"/>
    <property type="evidence" value="ECO:0007669"/>
    <property type="project" value="UniProtKB-UniRule"/>
</dbReference>
<comment type="similarity">
    <text evidence="1 8">Belongs to the thymidylate kinase family.</text>
</comment>
<dbReference type="GO" id="GO:0006233">
    <property type="term" value="P:dTDP biosynthetic process"/>
    <property type="evidence" value="ECO:0007669"/>
    <property type="project" value="InterPro"/>
</dbReference>
<feature type="binding site" evidence="8">
    <location>
        <begin position="11"/>
        <end position="18"/>
    </location>
    <ligand>
        <name>ATP</name>
        <dbReference type="ChEBI" id="CHEBI:30616"/>
    </ligand>
</feature>
<evidence type="ECO:0000256" key="7">
    <source>
        <dbReference type="ARBA" id="ARBA00048743"/>
    </source>
</evidence>
<dbReference type="AlphaFoldDB" id="A0A2G9Y944"/>
<keyword evidence="6 8" id="KW-0067">ATP-binding</keyword>
<dbReference type="PANTHER" id="PTHR10344">
    <property type="entry name" value="THYMIDYLATE KINASE"/>
    <property type="match status" value="1"/>
</dbReference>
<dbReference type="Pfam" id="PF02223">
    <property type="entry name" value="Thymidylate_kin"/>
    <property type="match status" value="1"/>
</dbReference>
<organism evidence="10 11">
    <name type="scientific">Candidatus Roizmanbacteria bacterium CG23_combo_of_CG06-09_8_20_14_all_35_49</name>
    <dbReference type="NCBI Taxonomy" id="1974863"/>
    <lineage>
        <taxon>Bacteria</taxon>
        <taxon>Candidatus Roizmaniibacteriota</taxon>
    </lineage>
</organism>
<keyword evidence="3 8" id="KW-0545">Nucleotide biosynthesis</keyword>
<dbReference type="GO" id="GO:0006227">
    <property type="term" value="P:dUDP biosynthetic process"/>
    <property type="evidence" value="ECO:0007669"/>
    <property type="project" value="TreeGrafter"/>
</dbReference>
<proteinExistence type="inferred from homology"/>
<dbReference type="EC" id="2.7.4.9" evidence="8"/>
<evidence type="ECO:0000256" key="8">
    <source>
        <dbReference type="HAMAP-Rule" id="MF_00165"/>
    </source>
</evidence>
<dbReference type="Gene3D" id="3.40.50.300">
    <property type="entry name" value="P-loop containing nucleotide triphosphate hydrolases"/>
    <property type="match status" value="1"/>
</dbReference>
<sequence>MNSGKLIVIEGTDGSGKTTQIKLLTDYFSQNNISFALFDFPQYGKTFFGDFVGQFLNGKFGHFSRINPYFAMFPYAGDRWQAKDEIYQALKTKKIILCNRYVSSLAYQLAKIKAKERKEFLNWSETLEYKIFNTPKENLVIFLYVPLQIAQKLLEKRGKVKDQYEKNISYLKKVEEMYLYLISLRKYWVKIDCYQNEKLLSPNFIHQKILAVLKSKRYLI</sequence>
<reference evidence="10 11" key="1">
    <citation type="submission" date="2017-09" db="EMBL/GenBank/DDBJ databases">
        <title>Depth-based differentiation of microbial function through sediment-hosted aquifers and enrichment of novel symbionts in the deep terrestrial subsurface.</title>
        <authorList>
            <person name="Probst A.J."/>
            <person name="Ladd B."/>
            <person name="Jarett J.K."/>
            <person name="Geller-Mcgrath D.E."/>
            <person name="Sieber C.M."/>
            <person name="Emerson J.B."/>
            <person name="Anantharaman K."/>
            <person name="Thomas B.C."/>
            <person name="Malmstrom R."/>
            <person name="Stieglmeier M."/>
            <person name="Klingl A."/>
            <person name="Woyke T."/>
            <person name="Ryan C.M."/>
            <person name="Banfield J.F."/>
        </authorList>
    </citation>
    <scope>NUCLEOTIDE SEQUENCE [LARGE SCALE GENOMIC DNA]</scope>
    <source>
        <strain evidence="10">CG23_combo_of_CG06-09_8_20_14_all_35_49</strain>
    </source>
</reference>
<dbReference type="GO" id="GO:0004798">
    <property type="term" value="F:dTMP kinase activity"/>
    <property type="evidence" value="ECO:0007669"/>
    <property type="project" value="UniProtKB-UniRule"/>
</dbReference>
<dbReference type="EMBL" id="PCRE01000011">
    <property type="protein sequence ID" value="PIP15263.1"/>
    <property type="molecule type" value="Genomic_DNA"/>
</dbReference>
<comment type="caution">
    <text evidence="10">The sequence shown here is derived from an EMBL/GenBank/DDBJ whole genome shotgun (WGS) entry which is preliminary data.</text>
</comment>
<keyword evidence="5 8" id="KW-0418">Kinase</keyword>
<dbReference type="PANTHER" id="PTHR10344:SF4">
    <property type="entry name" value="UMP-CMP KINASE 2, MITOCHONDRIAL"/>
    <property type="match status" value="1"/>
</dbReference>
<dbReference type="Proteomes" id="UP000231025">
    <property type="component" value="Unassembled WGS sequence"/>
</dbReference>
<name>A0A2G9Y944_9BACT</name>